<keyword evidence="5 10" id="KW-0552">Olfaction</keyword>
<feature type="transmembrane region" description="Helical" evidence="10">
    <location>
        <begin position="174"/>
        <end position="195"/>
    </location>
</feature>
<evidence type="ECO:0000313" key="13">
    <source>
        <dbReference type="Proteomes" id="UP000053097"/>
    </source>
</evidence>
<evidence type="ECO:0000256" key="7">
    <source>
        <dbReference type="ARBA" id="ARBA00023136"/>
    </source>
</evidence>
<protein>
    <recommendedName>
        <fullName evidence="10">Odorant receptor</fullName>
    </recommendedName>
</protein>
<feature type="transmembrane region" description="Helical" evidence="10">
    <location>
        <begin position="65"/>
        <end position="84"/>
    </location>
</feature>
<dbReference type="EMBL" id="QOIP01000010">
    <property type="protein sequence ID" value="RLU18030.1"/>
    <property type="molecule type" value="Genomic_DNA"/>
</dbReference>
<evidence type="ECO:0000256" key="1">
    <source>
        <dbReference type="ARBA" id="ARBA00004651"/>
    </source>
</evidence>
<dbReference type="GO" id="GO:0007165">
    <property type="term" value="P:signal transduction"/>
    <property type="evidence" value="ECO:0007669"/>
    <property type="project" value="UniProtKB-KW"/>
</dbReference>
<gene>
    <name evidence="12" type="ORF">DMN91_010272</name>
    <name evidence="11" type="ORF">X777_14494</name>
</gene>
<evidence type="ECO:0000313" key="12">
    <source>
        <dbReference type="EMBL" id="RLU18030.1"/>
    </source>
</evidence>
<comment type="subcellular location">
    <subcellularLocation>
        <location evidence="1 10">Cell membrane</location>
        <topology evidence="1 10">Multi-pass membrane protein</topology>
    </subcellularLocation>
</comment>
<dbReference type="PANTHER" id="PTHR21137:SF35">
    <property type="entry name" value="ODORANT RECEPTOR 19A-RELATED"/>
    <property type="match status" value="1"/>
</dbReference>
<dbReference type="OrthoDB" id="7547155at2759"/>
<evidence type="ECO:0000256" key="8">
    <source>
        <dbReference type="ARBA" id="ARBA00023170"/>
    </source>
</evidence>
<evidence type="ECO:0000256" key="3">
    <source>
        <dbReference type="ARBA" id="ARBA00022606"/>
    </source>
</evidence>
<dbReference type="Proteomes" id="UP000053097">
    <property type="component" value="Unassembled WGS sequence"/>
</dbReference>
<dbReference type="OMA" id="AHFCYIF"/>
<keyword evidence="2" id="KW-1003">Cell membrane</keyword>
<dbReference type="GO" id="GO:0004984">
    <property type="term" value="F:olfactory receptor activity"/>
    <property type="evidence" value="ECO:0007669"/>
    <property type="project" value="InterPro"/>
</dbReference>
<keyword evidence="6 10" id="KW-1133">Transmembrane helix</keyword>
<keyword evidence="13" id="KW-1185">Reference proteome</keyword>
<feature type="transmembrane region" description="Helical" evidence="10">
    <location>
        <begin position="294"/>
        <end position="313"/>
    </location>
</feature>
<feature type="transmembrane region" description="Helical" evidence="10">
    <location>
        <begin position="121"/>
        <end position="143"/>
    </location>
</feature>
<keyword evidence="8 10" id="KW-0675">Receptor</keyword>
<accession>A0A026VVV0</accession>
<proteinExistence type="inferred from homology"/>
<feature type="transmembrane region" description="Helical" evidence="10">
    <location>
        <begin position="31"/>
        <end position="53"/>
    </location>
</feature>
<name>A0A026VVV0_OOCBI</name>
<dbReference type="EMBL" id="KK107746">
    <property type="protein sequence ID" value="EZA47923.1"/>
    <property type="molecule type" value="Genomic_DNA"/>
</dbReference>
<feature type="transmembrane region" description="Helical" evidence="10">
    <location>
        <begin position="267"/>
        <end position="288"/>
    </location>
</feature>
<keyword evidence="4 10" id="KW-0812">Transmembrane</keyword>
<keyword evidence="3 10" id="KW-0716">Sensory transduction</keyword>
<reference evidence="12" key="3">
    <citation type="submission" date="2018-07" db="EMBL/GenBank/DDBJ databases">
        <authorList>
            <person name="Mckenzie S.K."/>
            <person name="Kronauer D.J.C."/>
        </authorList>
    </citation>
    <scope>NUCLEOTIDE SEQUENCE</scope>
    <source>
        <strain evidence="12">Clonal line C1</strain>
    </source>
</reference>
<feature type="transmembrane region" description="Helical" evidence="10">
    <location>
        <begin position="360"/>
        <end position="389"/>
    </location>
</feature>
<evidence type="ECO:0000256" key="2">
    <source>
        <dbReference type="ARBA" id="ARBA00022475"/>
    </source>
</evidence>
<keyword evidence="9 10" id="KW-0807">Transducer</keyword>
<comment type="similarity">
    <text evidence="10">Belongs to the insect chemoreceptor superfamily. Heteromeric odorant receptor channel (TC 1.A.69) family.</text>
</comment>
<dbReference type="GO" id="GO:0005886">
    <property type="term" value="C:plasma membrane"/>
    <property type="evidence" value="ECO:0007669"/>
    <property type="project" value="UniProtKB-SubCell"/>
</dbReference>
<reference evidence="11 13" key="1">
    <citation type="journal article" date="2014" name="Curr. Biol.">
        <title>The genome of the clonal raider ant Cerapachys biroi.</title>
        <authorList>
            <person name="Oxley P.R."/>
            <person name="Ji L."/>
            <person name="Fetter-Pruneda I."/>
            <person name="McKenzie S.K."/>
            <person name="Li C."/>
            <person name="Hu H."/>
            <person name="Zhang G."/>
            <person name="Kronauer D.J."/>
        </authorList>
    </citation>
    <scope>NUCLEOTIDE SEQUENCE [LARGE SCALE GENOMIC DNA]</scope>
</reference>
<keyword evidence="7 10" id="KW-0472">Membrane</keyword>
<evidence type="ECO:0000256" key="6">
    <source>
        <dbReference type="ARBA" id="ARBA00022989"/>
    </source>
</evidence>
<evidence type="ECO:0000256" key="4">
    <source>
        <dbReference type="ARBA" id="ARBA00022692"/>
    </source>
</evidence>
<reference evidence="12" key="2">
    <citation type="journal article" date="2018" name="Genome Res.">
        <title>The genomic architecture and molecular evolution of ant odorant receptors.</title>
        <authorList>
            <person name="McKenzie S.K."/>
            <person name="Kronauer D.J.C."/>
        </authorList>
    </citation>
    <scope>NUCLEOTIDE SEQUENCE [LARGE SCALE GENOMIC DNA]</scope>
    <source>
        <strain evidence="12">Clonal line C1</strain>
    </source>
</reference>
<evidence type="ECO:0000256" key="5">
    <source>
        <dbReference type="ARBA" id="ARBA00022725"/>
    </source>
</evidence>
<dbReference type="AlphaFoldDB" id="A0A026VVV0"/>
<evidence type="ECO:0000313" key="11">
    <source>
        <dbReference type="EMBL" id="EZA47923.1"/>
    </source>
</evidence>
<dbReference type="Pfam" id="PF02949">
    <property type="entry name" value="7tm_6"/>
    <property type="match status" value="1"/>
</dbReference>
<dbReference type="InterPro" id="IPR004117">
    <property type="entry name" value="7tm6_olfct_rcpt"/>
</dbReference>
<dbReference type="Proteomes" id="UP000279307">
    <property type="component" value="Chromosome 10"/>
</dbReference>
<dbReference type="GO" id="GO:0005549">
    <property type="term" value="F:odorant binding"/>
    <property type="evidence" value="ECO:0007669"/>
    <property type="project" value="InterPro"/>
</dbReference>
<sequence>MDIFDNKYYGLTRQLMASIGLWPYQKREHQIVQSLCVSFILILSILLQLATFITHEFSTSLFIEVFSFDILCIIYALKYIIVYFHSNHVKSLFDQIQRDWKLIKNADELKIMQQYAYNAKFYTIFSGSIVYPGTLAFILTMFVPDVLDIITPLDEPRPRQLPVQIEFFFDQDRYFYLFSFIFIIVAFLGMTVLMATENMYMLFTQHACGLFKLLSHRLTRTFDMCSSKITPSKTKCRVCTNLLSVINIHQHCLKFLYDMQYKFSSSYFILSGFGVASLSVNMFRLFLALNADNVFESVSSGLFVYAHFCYIFWMNYFGQDLIDHGEYLLQQICNAQWYTAPLHSQKLLLMVLRRSMKSTAIIVGGLFIPSLEGFATLISMSLSYCMVIYSVRT</sequence>
<organism evidence="11 13">
    <name type="scientific">Ooceraea biroi</name>
    <name type="common">Clonal raider ant</name>
    <name type="synonym">Cerapachys biroi</name>
    <dbReference type="NCBI Taxonomy" id="2015173"/>
    <lineage>
        <taxon>Eukaryota</taxon>
        <taxon>Metazoa</taxon>
        <taxon>Ecdysozoa</taxon>
        <taxon>Arthropoda</taxon>
        <taxon>Hexapoda</taxon>
        <taxon>Insecta</taxon>
        <taxon>Pterygota</taxon>
        <taxon>Neoptera</taxon>
        <taxon>Endopterygota</taxon>
        <taxon>Hymenoptera</taxon>
        <taxon>Apocrita</taxon>
        <taxon>Aculeata</taxon>
        <taxon>Formicoidea</taxon>
        <taxon>Formicidae</taxon>
        <taxon>Dorylinae</taxon>
        <taxon>Ooceraea</taxon>
    </lineage>
</organism>
<evidence type="ECO:0000256" key="9">
    <source>
        <dbReference type="ARBA" id="ARBA00023224"/>
    </source>
</evidence>
<dbReference type="PANTHER" id="PTHR21137">
    <property type="entry name" value="ODORANT RECEPTOR"/>
    <property type="match status" value="1"/>
</dbReference>
<evidence type="ECO:0000256" key="10">
    <source>
        <dbReference type="RuleBase" id="RU351113"/>
    </source>
</evidence>